<keyword evidence="13" id="KW-0436">Ligase</keyword>
<feature type="binding site" evidence="10">
    <location>
        <position position="281"/>
    </location>
    <ligand>
        <name>ATP</name>
        <dbReference type="ChEBI" id="CHEBI:30616"/>
    </ligand>
</feature>
<evidence type="ECO:0000313" key="14">
    <source>
        <dbReference type="Proteomes" id="UP000265768"/>
    </source>
</evidence>
<feature type="domain" description="Glutamine amidotransferase type-2" evidence="12">
    <location>
        <begin position="2"/>
        <end position="203"/>
    </location>
</feature>
<evidence type="ECO:0000256" key="10">
    <source>
        <dbReference type="PIRSR" id="PIRSR001589-2"/>
    </source>
</evidence>
<dbReference type="InterPro" id="IPR006426">
    <property type="entry name" value="Asn_synth_AEB"/>
</dbReference>
<dbReference type="SUPFAM" id="SSF56235">
    <property type="entry name" value="N-terminal nucleophile aminohydrolases (Ntn hydrolases)"/>
    <property type="match status" value="1"/>
</dbReference>
<dbReference type="CDD" id="cd00712">
    <property type="entry name" value="AsnB"/>
    <property type="match status" value="1"/>
</dbReference>
<dbReference type="InterPro" id="IPR001962">
    <property type="entry name" value="Asn_synthase"/>
</dbReference>
<comment type="catalytic activity">
    <reaction evidence="8">
        <text>L-aspartate + L-glutamine + ATP + H2O = L-asparagine + L-glutamate + AMP + diphosphate + H(+)</text>
        <dbReference type="Rhea" id="RHEA:12228"/>
        <dbReference type="ChEBI" id="CHEBI:15377"/>
        <dbReference type="ChEBI" id="CHEBI:15378"/>
        <dbReference type="ChEBI" id="CHEBI:29985"/>
        <dbReference type="ChEBI" id="CHEBI:29991"/>
        <dbReference type="ChEBI" id="CHEBI:30616"/>
        <dbReference type="ChEBI" id="CHEBI:33019"/>
        <dbReference type="ChEBI" id="CHEBI:58048"/>
        <dbReference type="ChEBI" id="CHEBI:58359"/>
        <dbReference type="ChEBI" id="CHEBI:456215"/>
        <dbReference type="EC" id="6.3.5.4"/>
    </reaction>
</comment>
<dbReference type="InterPro" id="IPR033738">
    <property type="entry name" value="AsnB_N"/>
</dbReference>
<evidence type="ECO:0000313" key="13">
    <source>
        <dbReference type="EMBL" id="RJL27221.1"/>
    </source>
</evidence>
<dbReference type="PANTHER" id="PTHR43284:SF1">
    <property type="entry name" value="ASPARAGINE SYNTHETASE"/>
    <property type="match status" value="1"/>
</dbReference>
<dbReference type="InterPro" id="IPR029055">
    <property type="entry name" value="Ntn_hydrolases_N"/>
</dbReference>
<dbReference type="GO" id="GO:0005829">
    <property type="term" value="C:cytosol"/>
    <property type="evidence" value="ECO:0007669"/>
    <property type="project" value="TreeGrafter"/>
</dbReference>
<keyword evidence="4 10" id="KW-0547">Nucleotide-binding</keyword>
<dbReference type="CDD" id="cd01991">
    <property type="entry name" value="Asn_synthase_B_C"/>
    <property type="match status" value="1"/>
</dbReference>
<accession>A0A3A4AFC5</accession>
<dbReference type="Gene3D" id="3.40.50.620">
    <property type="entry name" value="HUPs"/>
    <property type="match status" value="1"/>
</dbReference>
<proteinExistence type="inferred from homology"/>
<organism evidence="13 14">
    <name type="scientific">Bailinhaonella thermotolerans</name>
    <dbReference type="NCBI Taxonomy" id="1070861"/>
    <lineage>
        <taxon>Bacteria</taxon>
        <taxon>Bacillati</taxon>
        <taxon>Actinomycetota</taxon>
        <taxon>Actinomycetes</taxon>
        <taxon>Streptosporangiales</taxon>
        <taxon>Streptosporangiaceae</taxon>
        <taxon>Bailinhaonella</taxon>
    </lineage>
</organism>
<dbReference type="Pfam" id="PF13537">
    <property type="entry name" value="GATase_7"/>
    <property type="match status" value="1"/>
</dbReference>
<feature type="binding site" evidence="10">
    <location>
        <position position="91"/>
    </location>
    <ligand>
        <name>L-glutamine</name>
        <dbReference type="ChEBI" id="CHEBI:58359"/>
    </ligand>
</feature>
<name>A0A3A4AFC5_9ACTN</name>
<dbReference type="OrthoDB" id="9763290at2"/>
<comment type="similarity">
    <text evidence="2">Belongs to the asparagine synthetase family.</text>
</comment>
<feature type="binding site" evidence="10">
    <location>
        <position position="250"/>
    </location>
    <ligand>
        <name>ATP</name>
        <dbReference type="ChEBI" id="CHEBI:30616"/>
    </ligand>
</feature>
<dbReference type="PANTHER" id="PTHR43284">
    <property type="entry name" value="ASPARAGINE SYNTHETASE (GLUTAMINE-HYDROLYZING)"/>
    <property type="match status" value="1"/>
</dbReference>
<evidence type="ECO:0000256" key="8">
    <source>
        <dbReference type="ARBA" id="ARBA00048741"/>
    </source>
</evidence>
<evidence type="ECO:0000256" key="1">
    <source>
        <dbReference type="ARBA" id="ARBA00005187"/>
    </source>
</evidence>
<dbReference type="PIRSF" id="PIRSF001589">
    <property type="entry name" value="Asn_synthetase_glu-h"/>
    <property type="match status" value="1"/>
</dbReference>
<keyword evidence="9" id="KW-0028">Amino-acid biosynthesis</keyword>
<evidence type="ECO:0000256" key="2">
    <source>
        <dbReference type="ARBA" id="ARBA00005752"/>
    </source>
</evidence>
<dbReference type="EC" id="6.3.5.4" evidence="3"/>
<dbReference type="InterPro" id="IPR014729">
    <property type="entry name" value="Rossmann-like_a/b/a_fold"/>
</dbReference>
<evidence type="ECO:0000256" key="3">
    <source>
        <dbReference type="ARBA" id="ARBA00012737"/>
    </source>
</evidence>
<evidence type="ECO:0000256" key="6">
    <source>
        <dbReference type="ARBA" id="ARBA00022888"/>
    </source>
</evidence>
<gene>
    <name evidence="13" type="primary">asnB</name>
    <name evidence="13" type="ORF">D5H75_25860</name>
</gene>
<dbReference type="PROSITE" id="PS51278">
    <property type="entry name" value="GATASE_TYPE_2"/>
    <property type="match status" value="1"/>
</dbReference>
<evidence type="ECO:0000256" key="4">
    <source>
        <dbReference type="ARBA" id="ARBA00022741"/>
    </source>
</evidence>
<comment type="caution">
    <text evidence="13">The sequence shown here is derived from an EMBL/GenBank/DDBJ whole genome shotgun (WGS) entry which is preliminary data.</text>
</comment>
<evidence type="ECO:0000256" key="9">
    <source>
        <dbReference type="PIRSR" id="PIRSR001589-1"/>
    </source>
</evidence>
<dbReference type="NCBIfam" id="TIGR01536">
    <property type="entry name" value="asn_synth_AEB"/>
    <property type="match status" value="1"/>
</dbReference>
<feature type="site" description="Important for beta-aspartyl-AMP intermediate formation" evidence="11">
    <location>
        <position position="363"/>
    </location>
</feature>
<dbReference type="Pfam" id="PF00733">
    <property type="entry name" value="Asn_synthase"/>
    <property type="match status" value="1"/>
</dbReference>
<evidence type="ECO:0000259" key="12">
    <source>
        <dbReference type="PROSITE" id="PS51278"/>
    </source>
</evidence>
<dbReference type="GO" id="GO:0005524">
    <property type="term" value="F:ATP binding"/>
    <property type="evidence" value="ECO:0007669"/>
    <property type="project" value="UniProtKB-KW"/>
</dbReference>
<dbReference type="RefSeq" id="WP_119929122.1">
    <property type="nucleotide sequence ID" value="NZ_QZEY01000011.1"/>
</dbReference>
<evidence type="ECO:0000256" key="11">
    <source>
        <dbReference type="PIRSR" id="PIRSR001589-3"/>
    </source>
</evidence>
<keyword evidence="6 9" id="KW-0061">Asparagine biosynthesis</keyword>
<dbReference type="InterPro" id="IPR017932">
    <property type="entry name" value="GATase_2_dom"/>
</dbReference>
<keyword evidence="14" id="KW-1185">Reference proteome</keyword>
<reference evidence="13 14" key="1">
    <citation type="submission" date="2018-09" db="EMBL/GenBank/DDBJ databases">
        <title>YIM 75507 draft genome.</title>
        <authorList>
            <person name="Tang S."/>
            <person name="Feng Y."/>
        </authorList>
    </citation>
    <scope>NUCLEOTIDE SEQUENCE [LARGE SCALE GENOMIC DNA]</scope>
    <source>
        <strain evidence="13 14">YIM 75507</strain>
    </source>
</reference>
<dbReference type="SUPFAM" id="SSF52402">
    <property type="entry name" value="Adenine nucleotide alpha hydrolases-like"/>
    <property type="match status" value="1"/>
</dbReference>
<feature type="active site" description="For GATase activity" evidence="9">
    <location>
        <position position="2"/>
    </location>
</feature>
<sequence>MCGVCGWVDFDRPPDRETVRAMTATMAHRGPDEHGLWADRHAALGHRRLVVIDREGGRQPMGDGPVLVYSGEVYNHRELRAELPGCRTRSDTEVVLRGYLAWGEGVLDRLNGMYAFAIWDPRTRELLLARDRLGIKPLYYHRTPGGVVFGSEPKAIFASGLVRPAVDRDGLRELLSMVRTPGEAVYRDLREVPPGHLVRVRRGGLSLRRYWALEAREHRDGPRTTVATVRDLLRDAVERQLDADVPLCALLGGGLDSGAIVALAQDAAARNGAGRIRSFCVDTGWRPDEMRRTPDAPYAREVARHTGADHAELRVDARELTSPALRSAILRARDLPPLGDMDGSLYLLAREIRRHATVALSGEGADELFGGYAWFHDPACVDAATFPWLAMTRALGRQAVYEPRSRDLDVPGYQAQRYGEALAAVPRLPGEDPRERRMRELCHLHLTRFLPHPLDRKDRMGMAAGLEIRVPFLDHRLVEYVFNVPWRLKTRDGREKSLLRAAAGDLLPASVLARAKSPYPAVSDPAYHARLRDEVNALLADRSSPVLEILSRPGVRALAAMPPTGAQVVRLGLERVLHLDAWLRAYRVRLDL</sequence>
<dbReference type="Gene3D" id="3.60.20.10">
    <property type="entry name" value="Glutamine Phosphoribosylpyrophosphate, subunit 1, domain 1"/>
    <property type="match status" value="1"/>
</dbReference>
<feature type="binding site" evidence="10">
    <location>
        <begin position="361"/>
        <end position="362"/>
    </location>
    <ligand>
        <name>ATP</name>
        <dbReference type="ChEBI" id="CHEBI:30616"/>
    </ligand>
</feature>
<comment type="pathway">
    <text evidence="1">Amino-acid biosynthesis; L-asparagine biosynthesis; L-asparagine from L-aspartate (L-Gln route): step 1/1.</text>
</comment>
<dbReference type="AlphaFoldDB" id="A0A3A4AFC5"/>
<dbReference type="Proteomes" id="UP000265768">
    <property type="component" value="Unassembled WGS sequence"/>
</dbReference>
<dbReference type="EMBL" id="QZEY01000011">
    <property type="protein sequence ID" value="RJL27221.1"/>
    <property type="molecule type" value="Genomic_DNA"/>
</dbReference>
<evidence type="ECO:0000256" key="5">
    <source>
        <dbReference type="ARBA" id="ARBA00022840"/>
    </source>
</evidence>
<keyword evidence="7 9" id="KW-0315">Glutamine amidotransferase</keyword>
<dbReference type="InterPro" id="IPR051786">
    <property type="entry name" value="ASN_synthetase/amidase"/>
</dbReference>
<keyword evidence="5 10" id="KW-0067">ATP-binding</keyword>
<evidence type="ECO:0000256" key="7">
    <source>
        <dbReference type="ARBA" id="ARBA00022962"/>
    </source>
</evidence>
<dbReference type="GO" id="GO:0006529">
    <property type="term" value="P:asparagine biosynthetic process"/>
    <property type="evidence" value="ECO:0007669"/>
    <property type="project" value="UniProtKB-KW"/>
</dbReference>
<dbReference type="GO" id="GO:0004066">
    <property type="term" value="F:asparagine synthase (glutamine-hydrolyzing) activity"/>
    <property type="evidence" value="ECO:0007669"/>
    <property type="project" value="UniProtKB-EC"/>
</dbReference>
<protein>
    <recommendedName>
        <fullName evidence="3">asparagine synthase (glutamine-hydrolyzing)</fullName>
        <ecNumber evidence="3">6.3.5.4</ecNumber>
    </recommendedName>
</protein>